<dbReference type="Proteomes" id="UP000076408">
    <property type="component" value="Unassembled WGS sequence"/>
</dbReference>
<dbReference type="InterPro" id="IPR036514">
    <property type="entry name" value="SGNH_hydro_sf"/>
</dbReference>
<dbReference type="OMA" id="VRFECYQ"/>
<protein>
    <submittedName>
        <fullName evidence="2">OSK domain-containing protein</fullName>
    </submittedName>
</protein>
<evidence type="ECO:0000313" key="2">
    <source>
        <dbReference type="EnsemblMetazoa" id="ASTEI09319-PA"/>
    </source>
</evidence>
<dbReference type="Pfam" id="PF17182">
    <property type="entry name" value="OSK"/>
    <property type="match status" value="1"/>
</dbReference>
<dbReference type="InterPro" id="IPR041966">
    <property type="entry name" value="LOTUS-like"/>
</dbReference>
<dbReference type="VEuPathDB" id="VectorBase:ASTEI20_031850"/>
<accession>A0A182YLI3</accession>
<dbReference type="Gene3D" id="3.30.420.610">
    <property type="entry name" value="LOTUS domain-like"/>
    <property type="match status" value="1"/>
</dbReference>
<evidence type="ECO:0000313" key="3">
    <source>
        <dbReference type="Proteomes" id="UP000076408"/>
    </source>
</evidence>
<reference evidence="3" key="1">
    <citation type="journal article" date="2014" name="Genome Biol.">
        <title>Genome analysis of a major urban malaria vector mosquito, Anopheles stephensi.</title>
        <authorList>
            <person name="Jiang X."/>
            <person name="Peery A."/>
            <person name="Hall A.B."/>
            <person name="Sharma A."/>
            <person name="Chen X.G."/>
            <person name="Waterhouse R.M."/>
            <person name="Komissarov A."/>
            <person name="Riehle M.M."/>
            <person name="Shouche Y."/>
            <person name="Sharakhova M.V."/>
            <person name="Lawson D."/>
            <person name="Pakpour N."/>
            <person name="Arensburger P."/>
            <person name="Davidson V.L."/>
            <person name="Eiglmeier K."/>
            <person name="Emrich S."/>
            <person name="George P."/>
            <person name="Kennedy R.C."/>
            <person name="Mane S.P."/>
            <person name="Maslen G."/>
            <person name="Oringanje C."/>
            <person name="Qi Y."/>
            <person name="Settlage R."/>
            <person name="Tojo M."/>
            <person name="Tubio J.M."/>
            <person name="Unger M.F."/>
            <person name="Wang B."/>
            <person name="Vernick K.D."/>
            <person name="Ribeiro J.M."/>
            <person name="James A.A."/>
            <person name="Michel K."/>
            <person name="Riehle M.A."/>
            <person name="Luckhart S."/>
            <person name="Sharakhov I.V."/>
            <person name="Tu Z."/>
        </authorList>
    </citation>
    <scope>NUCLEOTIDE SEQUENCE [LARGE SCALE GENOMIC DNA]</scope>
    <source>
        <strain evidence="3">Indian</strain>
    </source>
</reference>
<dbReference type="SUPFAM" id="SSF52266">
    <property type="entry name" value="SGNH hydrolase"/>
    <property type="match status" value="1"/>
</dbReference>
<dbReference type="Gene3D" id="3.40.50.1110">
    <property type="entry name" value="SGNH hydrolase"/>
    <property type="match status" value="1"/>
</dbReference>
<dbReference type="VEuPathDB" id="VectorBase:ASTEI09319"/>
<feature type="domain" description="OSK" evidence="1">
    <location>
        <begin position="236"/>
        <end position="425"/>
    </location>
</feature>
<name>A0A182YLI3_ANOST</name>
<dbReference type="VEuPathDB" id="VectorBase:ASTE002241"/>
<reference evidence="2" key="2">
    <citation type="submission" date="2020-05" db="UniProtKB">
        <authorList>
            <consortium name="EnsemblMetazoa"/>
        </authorList>
    </citation>
    <scope>IDENTIFICATION</scope>
    <source>
        <strain evidence="2">Indian</strain>
    </source>
</reference>
<proteinExistence type="predicted"/>
<sequence length="437" mass="49515">MVLLAPPTTNYDREEEFKVELRSVIITRSKEGATIEEIIGTGKGDHHLTTISGTLMLMCALVLFFIVPLHADDYRELTGTDLMDLFYNRTVLARYLSMIDNVWCSTDGSCGTLLWFCSTPRTKHMVHLIQQQRSPRAGRSNYRRYMPRGPLAAPVVRQDHQSSRLTGGTGMGSTLAMHGTYREAAQVQEPARPSQSSRFQSKRPSRVERYNPYSRRITGRTGGTGWRQSRSDELDYSMYGPSYHRHQLVGDDFFLAIAKWELGFSFDQGHTIDMSGLCISGLTLSEAAKRVEVAPFIADHVLVNVGTVDLLHGRAMIDLIHDFDQLVARFRERNVEPIMTTLAPIANSGGRTPMAERLLKMNEYICRTCPRTIDLWKHFVHANGTVRFECYQPGPRKVSGSIMPHVLWNKLGRQLLLGVLGNEIAAQLTTDEQWRYY</sequence>
<dbReference type="InterPro" id="IPR033447">
    <property type="entry name" value="OSK"/>
</dbReference>
<evidence type="ECO:0000259" key="1">
    <source>
        <dbReference type="Pfam" id="PF17182"/>
    </source>
</evidence>
<keyword evidence="3" id="KW-1185">Reference proteome</keyword>
<dbReference type="EnsemblMetazoa" id="ASTEI09319-RA">
    <property type="protein sequence ID" value="ASTEI09319-PA"/>
    <property type="gene ID" value="ASTEI09319"/>
</dbReference>
<organism evidence="2 3">
    <name type="scientific">Anopheles stephensi</name>
    <name type="common">Indo-Pakistan malaria mosquito</name>
    <dbReference type="NCBI Taxonomy" id="30069"/>
    <lineage>
        <taxon>Eukaryota</taxon>
        <taxon>Metazoa</taxon>
        <taxon>Ecdysozoa</taxon>
        <taxon>Arthropoda</taxon>
        <taxon>Hexapoda</taxon>
        <taxon>Insecta</taxon>
        <taxon>Pterygota</taxon>
        <taxon>Neoptera</taxon>
        <taxon>Endopterygota</taxon>
        <taxon>Diptera</taxon>
        <taxon>Nematocera</taxon>
        <taxon>Culicoidea</taxon>
        <taxon>Culicidae</taxon>
        <taxon>Anophelinae</taxon>
        <taxon>Anopheles</taxon>
    </lineage>
</organism>
<dbReference type="AlphaFoldDB" id="A0A182YLI3"/>
<dbReference type="STRING" id="30069.A0A182YLI3"/>